<keyword evidence="2" id="KW-1185">Reference proteome</keyword>
<name>A0AAP2CIC9_9BACT</name>
<evidence type="ECO:0000313" key="2">
    <source>
        <dbReference type="Proteomes" id="UP001319104"/>
    </source>
</evidence>
<accession>A0AAP2CIC9</accession>
<gene>
    <name evidence="1" type="ORF">KI659_00005</name>
</gene>
<dbReference type="RefSeq" id="WP_213943291.1">
    <property type="nucleotide sequence ID" value="NZ_JAHCMY010000001.1"/>
</dbReference>
<reference evidence="1 2" key="1">
    <citation type="submission" date="2021-05" db="EMBL/GenBank/DDBJ databases">
        <authorList>
            <person name="Zhang Z.D."/>
            <person name="Osman G."/>
        </authorList>
    </citation>
    <scope>NUCLEOTIDE SEQUENCE [LARGE SCALE GENOMIC DNA]</scope>
    <source>
        <strain evidence="1 2">KCTC 32217</strain>
    </source>
</reference>
<dbReference type="EMBL" id="JAHCMY010000001">
    <property type="protein sequence ID" value="MBS9522387.1"/>
    <property type="molecule type" value="Genomic_DNA"/>
</dbReference>
<organism evidence="1 2">
    <name type="scientific">Litoribacter ruber</name>
    <dbReference type="NCBI Taxonomy" id="702568"/>
    <lineage>
        <taxon>Bacteria</taxon>
        <taxon>Pseudomonadati</taxon>
        <taxon>Bacteroidota</taxon>
        <taxon>Cytophagia</taxon>
        <taxon>Cytophagales</taxon>
        <taxon>Cyclobacteriaceae</taxon>
        <taxon>Litoribacter</taxon>
    </lineage>
</organism>
<sequence length="75" mass="8762">MKEIEVKDKQQYLRKNHPFGRKLGLEERKKCIHCDLVFLAGDYKVFKDRNGDEYICCPNAPECEGTVIDWVDVEG</sequence>
<dbReference type="Proteomes" id="UP001319104">
    <property type="component" value="Unassembled WGS sequence"/>
</dbReference>
<proteinExistence type="predicted"/>
<dbReference type="AlphaFoldDB" id="A0AAP2CIC9"/>
<evidence type="ECO:0000313" key="1">
    <source>
        <dbReference type="EMBL" id="MBS9522387.1"/>
    </source>
</evidence>
<protein>
    <submittedName>
        <fullName evidence="1">Uncharacterized protein</fullName>
    </submittedName>
</protein>
<comment type="caution">
    <text evidence="1">The sequence shown here is derived from an EMBL/GenBank/DDBJ whole genome shotgun (WGS) entry which is preliminary data.</text>
</comment>